<accession>A0A8B6BHR9</accession>
<feature type="domain" description="Mitochondria-eating protein C-terminal" evidence="2">
    <location>
        <begin position="232"/>
        <end position="422"/>
    </location>
</feature>
<evidence type="ECO:0000259" key="2">
    <source>
        <dbReference type="Pfam" id="PF16026"/>
    </source>
</evidence>
<dbReference type="Proteomes" id="UP000596742">
    <property type="component" value="Unassembled WGS sequence"/>
</dbReference>
<protein>
    <recommendedName>
        <fullName evidence="2">Mitochondria-eating protein C-terminal domain-containing protein</fullName>
    </recommendedName>
</protein>
<name>A0A8B6BHR9_MYTGA</name>
<evidence type="ECO:0000313" key="4">
    <source>
        <dbReference type="Proteomes" id="UP000596742"/>
    </source>
</evidence>
<comment type="caution">
    <text evidence="3">The sequence shown here is derived from an EMBL/GenBank/DDBJ whole genome shotgun (WGS) entry which is preliminary data.</text>
</comment>
<reference evidence="3" key="1">
    <citation type="submission" date="2018-11" db="EMBL/GenBank/DDBJ databases">
        <authorList>
            <person name="Alioto T."/>
            <person name="Alioto T."/>
        </authorList>
    </citation>
    <scope>NUCLEOTIDE SEQUENCE</scope>
</reference>
<feature type="region of interest" description="Disordered" evidence="1">
    <location>
        <begin position="135"/>
        <end position="176"/>
    </location>
</feature>
<feature type="compositionally biased region" description="Polar residues" evidence="1">
    <location>
        <begin position="138"/>
        <end position="158"/>
    </location>
</feature>
<sequence length="423" mass="49576">MNSYVKVEWRLRLQKMSDCLQSWYKQSDAAVREWSHLTEVGLQQVYHKIIYNMIKEVENAGYRKAKLQEVIIERPIIEPPHARCKVSEKKLRRNLEVEMAHSVKLLENLEDEITKRRLMEDEIYQLKHEVRELKSPVDSVQGSPRSFRSIQLQLSPRSTENETPRQTRNSSFTNFNNLSDRQDCRVFRSMMSPFSDSQLIQISPRGRKEEVRKQLHIALSPEVKDNMFDPKPTAIAKDFKALFDNEWTKLYADMRRYYSDQYVVDLLLSWLKDCYLTCIAITEEQRESIREDAMKCFGRYTNASLSLTLPNSCTNNIKEFQGRIASEAIPFIMKVCVRRLLSGEKNAEYPLLYIKKCAELCWLMCTQSPPMVLNMDVSHGELINRKLFTSLVLRGEMVDYLAWPAVMRYARGNMLQRGVVKTV</sequence>
<evidence type="ECO:0000256" key="1">
    <source>
        <dbReference type="SAM" id="MobiDB-lite"/>
    </source>
</evidence>
<dbReference type="OrthoDB" id="6076596at2759"/>
<dbReference type="Pfam" id="PF16026">
    <property type="entry name" value="MIEAP"/>
    <property type="match status" value="1"/>
</dbReference>
<organism evidence="3 4">
    <name type="scientific">Mytilus galloprovincialis</name>
    <name type="common">Mediterranean mussel</name>
    <dbReference type="NCBI Taxonomy" id="29158"/>
    <lineage>
        <taxon>Eukaryota</taxon>
        <taxon>Metazoa</taxon>
        <taxon>Spiralia</taxon>
        <taxon>Lophotrochozoa</taxon>
        <taxon>Mollusca</taxon>
        <taxon>Bivalvia</taxon>
        <taxon>Autobranchia</taxon>
        <taxon>Pteriomorphia</taxon>
        <taxon>Mytilida</taxon>
        <taxon>Mytiloidea</taxon>
        <taxon>Mytilidae</taxon>
        <taxon>Mytilinae</taxon>
        <taxon>Mytilus</taxon>
    </lineage>
</organism>
<dbReference type="EMBL" id="UYJE01000184">
    <property type="protein sequence ID" value="VDH90964.1"/>
    <property type="molecule type" value="Genomic_DNA"/>
</dbReference>
<dbReference type="AlphaFoldDB" id="A0A8B6BHR9"/>
<dbReference type="InterPro" id="IPR031981">
    <property type="entry name" value="MIEAP_C"/>
</dbReference>
<evidence type="ECO:0000313" key="3">
    <source>
        <dbReference type="EMBL" id="VDH90964.1"/>
    </source>
</evidence>
<feature type="compositionally biased region" description="Polar residues" evidence="1">
    <location>
        <begin position="166"/>
        <end position="176"/>
    </location>
</feature>
<proteinExistence type="predicted"/>
<gene>
    <name evidence="3" type="ORF">MGAL_10B066079</name>
</gene>
<keyword evidence="4" id="KW-1185">Reference proteome</keyword>